<dbReference type="EMBL" id="CP102480">
    <property type="protein sequence ID" value="UUX51971.1"/>
    <property type="molecule type" value="Genomic_DNA"/>
</dbReference>
<dbReference type="PANTHER" id="PTHR43648">
    <property type="entry name" value="ELECTRON TRANSFER FLAVOPROTEIN BETA SUBUNIT LYSINE METHYLTRANSFERASE"/>
    <property type="match status" value="1"/>
</dbReference>
<dbReference type="AlphaFoldDB" id="A0A9J7AW03"/>
<evidence type="ECO:0000256" key="1">
    <source>
        <dbReference type="ARBA" id="ARBA00022603"/>
    </source>
</evidence>
<sequence length="238" mass="25344">MTPGGGLSIPAEFVLRNTELVTAPLVPEIRLHLATDISPLWEATEEELQRHGLPPPYWAFAWAGGQALARYVIDHPATVAGRRVLDVGAGSGIVSLASLWVSAATVVANDIDPVSALAVRLNAEENGLSAGLDIACRDMLDEPALADDGGPLFDTVLAGDVFYERGMAERALAWLRRHAAAGALVLVGDPGRAYLPKGGMVHCGRYQVPVPAELEDREVKETSIWQLAEDAGLIPKRS</sequence>
<keyword evidence="3" id="KW-0689">Ribosomal protein</keyword>
<organism evidence="3 4">
    <name type="scientific">Nisaea acidiphila</name>
    <dbReference type="NCBI Taxonomy" id="1862145"/>
    <lineage>
        <taxon>Bacteria</taxon>
        <taxon>Pseudomonadati</taxon>
        <taxon>Pseudomonadota</taxon>
        <taxon>Alphaproteobacteria</taxon>
        <taxon>Rhodospirillales</taxon>
        <taxon>Thalassobaculaceae</taxon>
        <taxon>Nisaea</taxon>
    </lineage>
</organism>
<evidence type="ECO:0000313" key="4">
    <source>
        <dbReference type="Proteomes" id="UP001060336"/>
    </source>
</evidence>
<dbReference type="SUPFAM" id="SSF53335">
    <property type="entry name" value="S-adenosyl-L-methionine-dependent methyltransferases"/>
    <property type="match status" value="1"/>
</dbReference>
<gene>
    <name evidence="3" type="ORF">NUH88_09755</name>
</gene>
<keyword evidence="4" id="KW-1185">Reference proteome</keyword>
<keyword evidence="1 3" id="KW-0489">Methyltransferase</keyword>
<dbReference type="GO" id="GO:0005840">
    <property type="term" value="C:ribosome"/>
    <property type="evidence" value="ECO:0007669"/>
    <property type="project" value="UniProtKB-KW"/>
</dbReference>
<keyword evidence="3" id="KW-0687">Ribonucleoprotein</keyword>
<keyword evidence="2" id="KW-0808">Transferase</keyword>
<evidence type="ECO:0000256" key="2">
    <source>
        <dbReference type="ARBA" id="ARBA00022679"/>
    </source>
</evidence>
<name>A0A9J7AW03_9PROT</name>
<dbReference type="CDD" id="cd02440">
    <property type="entry name" value="AdoMet_MTases"/>
    <property type="match status" value="1"/>
</dbReference>
<accession>A0A9J7AW03</accession>
<dbReference type="Gene3D" id="3.40.50.150">
    <property type="entry name" value="Vaccinia Virus protein VP39"/>
    <property type="match status" value="1"/>
</dbReference>
<dbReference type="InterPro" id="IPR050078">
    <property type="entry name" value="Ribosomal_L11_MeTrfase_PrmA"/>
</dbReference>
<proteinExistence type="predicted"/>
<dbReference type="GO" id="GO:0032259">
    <property type="term" value="P:methylation"/>
    <property type="evidence" value="ECO:0007669"/>
    <property type="project" value="UniProtKB-KW"/>
</dbReference>
<dbReference type="Pfam" id="PF06325">
    <property type="entry name" value="PrmA"/>
    <property type="match status" value="1"/>
</dbReference>
<reference evidence="3" key="1">
    <citation type="submission" date="2022-08" db="EMBL/GenBank/DDBJ databases">
        <title>Nisaea acidiphila sp. nov., isolated from a marine algal debris and emended description of the genus Nisaea Urios et al. 2008.</title>
        <authorList>
            <person name="Kwon K."/>
        </authorList>
    </citation>
    <scope>NUCLEOTIDE SEQUENCE</scope>
    <source>
        <strain evidence="3">MEBiC11861</strain>
    </source>
</reference>
<protein>
    <submittedName>
        <fullName evidence="3">50S ribosomal protein L11 methyltransferase</fullName>
    </submittedName>
</protein>
<dbReference type="RefSeq" id="WP_257771763.1">
    <property type="nucleotide sequence ID" value="NZ_CP102480.1"/>
</dbReference>
<dbReference type="KEGG" id="naci:NUH88_09755"/>
<dbReference type="GO" id="GO:0016279">
    <property type="term" value="F:protein-lysine N-methyltransferase activity"/>
    <property type="evidence" value="ECO:0007669"/>
    <property type="project" value="TreeGrafter"/>
</dbReference>
<dbReference type="InterPro" id="IPR029063">
    <property type="entry name" value="SAM-dependent_MTases_sf"/>
</dbReference>
<dbReference type="Proteomes" id="UP001060336">
    <property type="component" value="Chromosome"/>
</dbReference>
<dbReference type="PANTHER" id="PTHR43648:SF1">
    <property type="entry name" value="ELECTRON TRANSFER FLAVOPROTEIN BETA SUBUNIT LYSINE METHYLTRANSFERASE"/>
    <property type="match status" value="1"/>
</dbReference>
<evidence type="ECO:0000313" key="3">
    <source>
        <dbReference type="EMBL" id="UUX51971.1"/>
    </source>
</evidence>